<accession>K0RB62</accession>
<dbReference type="InterPro" id="IPR003593">
    <property type="entry name" value="AAA+_ATPase"/>
</dbReference>
<keyword evidence="1" id="KW-0547">Nucleotide-binding</keyword>
<dbReference type="GO" id="GO:0008270">
    <property type="term" value="F:zinc ion binding"/>
    <property type="evidence" value="ECO:0007669"/>
    <property type="project" value="UniProtKB-KW"/>
</dbReference>
<dbReference type="EMBL" id="AGNL01047833">
    <property type="protein sequence ID" value="EJK46301.1"/>
    <property type="molecule type" value="Genomic_DNA"/>
</dbReference>
<keyword evidence="3" id="KW-0863">Zinc-finger</keyword>
<dbReference type="SMART" id="SM00382">
    <property type="entry name" value="AAA"/>
    <property type="match status" value="1"/>
</dbReference>
<protein>
    <recommendedName>
        <fullName evidence="5">C2H2-type domain-containing protein</fullName>
    </recommendedName>
</protein>
<dbReference type="PROSITE" id="PS00028">
    <property type="entry name" value="ZINC_FINGER_C2H2_1"/>
    <property type="match status" value="1"/>
</dbReference>
<dbReference type="OrthoDB" id="26838at2759"/>
<dbReference type="Gene3D" id="3.40.50.300">
    <property type="entry name" value="P-loop containing nucleotide triphosphate hydrolases"/>
    <property type="match status" value="1"/>
</dbReference>
<dbReference type="InterPro" id="IPR027417">
    <property type="entry name" value="P-loop_NTPase"/>
</dbReference>
<dbReference type="Proteomes" id="UP000266841">
    <property type="component" value="Unassembled WGS sequence"/>
</dbReference>
<evidence type="ECO:0000256" key="2">
    <source>
        <dbReference type="ARBA" id="ARBA00022840"/>
    </source>
</evidence>
<dbReference type="CDD" id="cd00009">
    <property type="entry name" value="AAA"/>
    <property type="match status" value="1"/>
</dbReference>
<reference evidence="6 7" key="1">
    <citation type="journal article" date="2012" name="Genome Biol.">
        <title>Genome and low-iron response of an oceanic diatom adapted to chronic iron limitation.</title>
        <authorList>
            <person name="Lommer M."/>
            <person name="Specht M."/>
            <person name="Roy A.S."/>
            <person name="Kraemer L."/>
            <person name="Andreson R."/>
            <person name="Gutowska M.A."/>
            <person name="Wolf J."/>
            <person name="Bergner S.V."/>
            <person name="Schilhabel M.B."/>
            <person name="Klostermeier U.C."/>
            <person name="Beiko R.G."/>
            <person name="Rosenstiel P."/>
            <person name="Hippler M."/>
            <person name="Laroche J."/>
        </authorList>
    </citation>
    <scope>NUCLEOTIDE SEQUENCE [LARGE SCALE GENOMIC DNA]</scope>
    <source>
        <strain evidence="6 7">CCMP1005</strain>
    </source>
</reference>
<dbReference type="Gene3D" id="1.10.10.2360">
    <property type="match status" value="1"/>
</dbReference>
<dbReference type="InterPro" id="IPR045735">
    <property type="entry name" value="Spore_III_AA_AAA+_ATPase"/>
</dbReference>
<dbReference type="AlphaFoldDB" id="K0RB62"/>
<sequence>MAKKKNEIEQAVGDRVISILKRHGKGIELPELLNLYKTIHGKKLAYTGKLATALKKLDGVEVEGARAWFGAAAHQPAEQTINLPENLASPNINLPETYFRCEVCSKVFFSESKYKQHLCSQGHVNRVASLVSAGWVSPVGFASHRHHGGPDGRLEDDMLPDITFTVIESVDGMSNTQTINSAELSSVTFYTCPAEEEPDQINESQTKQVRNNPDFTPVDDIEMQDADVACESEHPDASEEYDCRSKTPQQQQTGSTVVPYSASGTPKQEGPNNSIILHSITAMSRYDAKSFEELRLEDYLNDNKGTKPFVESVNRMPRTPKEILQQECRAIEERLLRSSGGEFKEVVVHQDTDSLLDILPAEWGESLEEIGLDGISDVSLDIGRRPYCWHSKRRYYLSSDTEYLVEHDDLKEIILNLQEFGDDNRAGLDGQLHRISAIRDNQELIIGLTIRVGRHVEGNAALIRDLLADDRSILLLGEPGSGKTTIVRDIAKELSDRANVFIGKWSTFPCLFGGSSLTSNPPHAAVDTSNEIAGDGGVPHPCVGMSRRMMVPSLRDQASVMVECLQNHTPEVMVIDEIGRGREVEAAQTSKNRGVRMIASAHGDLRSLMKNRELRGLIGGLATTTVGDMEARRMQKKTGGEILQKQVTQRAAAPIFETIIELRRGRLNEWHIIPDVATAVDAVLKGKTYDVQKRIRCNESQRYLVDYIHG</sequence>
<dbReference type="InterPro" id="IPR036236">
    <property type="entry name" value="Znf_C2H2_sf"/>
</dbReference>
<evidence type="ECO:0000256" key="4">
    <source>
        <dbReference type="SAM" id="MobiDB-lite"/>
    </source>
</evidence>
<keyword evidence="2" id="KW-0067">ATP-binding</keyword>
<dbReference type="PANTHER" id="PTHR20953">
    <property type="entry name" value="KINASE-RELATED"/>
    <property type="match status" value="1"/>
</dbReference>
<feature type="region of interest" description="Disordered" evidence="4">
    <location>
        <begin position="230"/>
        <end position="273"/>
    </location>
</feature>
<dbReference type="GO" id="GO:0005524">
    <property type="term" value="F:ATP binding"/>
    <property type="evidence" value="ECO:0007669"/>
    <property type="project" value="UniProtKB-KW"/>
</dbReference>
<dbReference type="eggNOG" id="ENOG502QQ4X">
    <property type="taxonomic scope" value="Eukaryota"/>
</dbReference>
<evidence type="ECO:0000259" key="5">
    <source>
        <dbReference type="PROSITE" id="PS50157"/>
    </source>
</evidence>
<organism evidence="6 7">
    <name type="scientific">Thalassiosira oceanica</name>
    <name type="common">Marine diatom</name>
    <dbReference type="NCBI Taxonomy" id="159749"/>
    <lineage>
        <taxon>Eukaryota</taxon>
        <taxon>Sar</taxon>
        <taxon>Stramenopiles</taxon>
        <taxon>Ochrophyta</taxon>
        <taxon>Bacillariophyta</taxon>
        <taxon>Coscinodiscophyceae</taxon>
        <taxon>Thalassiosirophycidae</taxon>
        <taxon>Thalassiosirales</taxon>
        <taxon>Thalassiosiraceae</taxon>
        <taxon>Thalassiosira</taxon>
    </lineage>
</organism>
<evidence type="ECO:0000313" key="7">
    <source>
        <dbReference type="Proteomes" id="UP000266841"/>
    </source>
</evidence>
<dbReference type="SUPFAM" id="SSF52540">
    <property type="entry name" value="P-loop containing nucleoside triphosphate hydrolases"/>
    <property type="match status" value="1"/>
</dbReference>
<keyword evidence="3" id="KW-0479">Metal-binding</keyword>
<dbReference type="PROSITE" id="PS50157">
    <property type="entry name" value="ZINC_FINGER_C2H2_2"/>
    <property type="match status" value="1"/>
</dbReference>
<keyword evidence="3" id="KW-0862">Zinc</keyword>
<feature type="domain" description="C2H2-type" evidence="5">
    <location>
        <begin position="99"/>
        <end position="128"/>
    </location>
</feature>
<gene>
    <name evidence="6" type="ORF">THAOC_35034</name>
</gene>
<comment type="caution">
    <text evidence="6">The sequence shown here is derived from an EMBL/GenBank/DDBJ whole genome shotgun (WGS) entry which is preliminary data.</text>
</comment>
<evidence type="ECO:0000256" key="1">
    <source>
        <dbReference type="ARBA" id="ARBA00022741"/>
    </source>
</evidence>
<feature type="compositionally biased region" description="Polar residues" evidence="4">
    <location>
        <begin position="246"/>
        <end position="273"/>
    </location>
</feature>
<dbReference type="SUPFAM" id="SSF57667">
    <property type="entry name" value="beta-beta-alpha zinc fingers"/>
    <property type="match status" value="1"/>
</dbReference>
<feature type="compositionally biased region" description="Basic and acidic residues" evidence="4">
    <location>
        <begin position="231"/>
        <end position="245"/>
    </location>
</feature>
<evidence type="ECO:0000313" key="6">
    <source>
        <dbReference type="EMBL" id="EJK46301.1"/>
    </source>
</evidence>
<evidence type="ECO:0000256" key="3">
    <source>
        <dbReference type="PROSITE-ProRule" id="PRU00042"/>
    </source>
</evidence>
<dbReference type="InterPro" id="IPR013087">
    <property type="entry name" value="Znf_C2H2_type"/>
</dbReference>
<name>K0RB62_THAOC</name>
<keyword evidence="7" id="KW-1185">Reference proteome</keyword>
<dbReference type="Pfam" id="PF21240">
    <property type="entry name" value="Nup98_GLEBS"/>
    <property type="match status" value="1"/>
</dbReference>
<dbReference type="PANTHER" id="PTHR20953:SF3">
    <property type="entry name" value="P-LOOP CONTAINING NUCLEOSIDE TRIPHOSPHATE HYDROLASES SUPERFAMILY PROTEIN"/>
    <property type="match status" value="1"/>
</dbReference>
<dbReference type="Pfam" id="PF19568">
    <property type="entry name" value="Spore_III_AA"/>
    <property type="match status" value="1"/>
</dbReference>
<proteinExistence type="predicted"/>